<keyword evidence="9" id="KW-1185">Reference proteome</keyword>
<evidence type="ECO:0000313" key="10">
    <source>
        <dbReference type="WBParaSite" id="DME_0000002801-mRNA-1"/>
    </source>
</evidence>
<evidence type="ECO:0000256" key="2">
    <source>
        <dbReference type="ARBA" id="ARBA00022801"/>
    </source>
</evidence>
<dbReference type="Gene3D" id="3.20.20.190">
    <property type="entry name" value="Phosphatidylinositol (PI) phosphodiesterase"/>
    <property type="match status" value="1"/>
</dbReference>
<dbReference type="SMART" id="SM00148">
    <property type="entry name" value="PLCXc"/>
    <property type="match status" value="1"/>
</dbReference>
<keyword evidence="3 5" id="KW-0442">Lipid degradation</keyword>
<dbReference type="SMART" id="SM00149">
    <property type="entry name" value="PLCYc"/>
    <property type="match status" value="1"/>
</dbReference>
<dbReference type="OrthoDB" id="269822at2759"/>
<dbReference type="PANTHER" id="PTHR10336:SF36">
    <property type="entry name" value="1-PHOSPHATIDYLINOSITOL 4,5-BISPHOSPHATE PHOSPHODIESTERASE BETA-4"/>
    <property type="match status" value="1"/>
</dbReference>
<sequence length="328" mass="37789">MYRYVLLSGCRSIELDCWDGANGEPIITHGPCQFTRVTPILFKDVIVAIAETAFIMSEYPVILSFENHCSLKQQKRMAAYCKEIFGELLLTEPLPEYPIKPGVSLPSPNALRKKILIKNKKLETRPLRFQYQLSNTSELIKQISLDSNESEKAAHDVDIERSRESNEIEEVNETRDQEEQDFVAEGVMNDENGVEEKFGNMSSELYSMNESRAYELVKQNPTEFVNHNKRQISRIYPKGKRVDSSNFWPIKFWNCGCQMAAINMQTPDIPFQMNSAFFEQNGRCGYVVKPSLMRKADAKFNPFETRNMDLIVPACVSITVRFSCFFFF</sequence>
<comment type="catalytic activity">
    <reaction evidence="5">
        <text>a 1,2-diacyl-sn-glycero-3-phospho-(1D-myo-inositol-4,5-bisphosphate) + H2O = 1D-myo-inositol 1,4,5-trisphosphate + a 1,2-diacyl-sn-glycerol + H(+)</text>
        <dbReference type="Rhea" id="RHEA:33179"/>
        <dbReference type="ChEBI" id="CHEBI:15377"/>
        <dbReference type="ChEBI" id="CHEBI:15378"/>
        <dbReference type="ChEBI" id="CHEBI:17815"/>
        <dbReference type="ChEBI" id="CHEBI:58456"/>
        <dbReference type="ChEBI" id="CHEBI:203600"/>
        <dbReference type="EC" id="3.1.4.11"/>
    </reaction>
</comment>
<dbReference type="Proteomes" id="UP000274756">
    <property type="component" value="Unassembled WGS sequence"/>
</dbReference>
<dbReference type="GO" id="GO:0004435">
    <property type="term" value="F:phosphatidylinositol-4,5-bisphosphate phospholipase C activity"/>
    <property type="evidence" value="ECO:0007669"/>
    <property type="project" value="UniProtKB-EC"/>
</dbReference>
<dbReference type="PRINTS" id="PR00390">
    <property type="entry name" value="PHPHLIPASEC"/>
</dbReference>
<dbReference type="Proteomes" id="UP000038040">
    <property type="component" value="Unplaced"/>
</dbReference>
<evidence type="ECO:0000256" key="1">
    <source>
        <dbReference type="ARBA" id="ARBA00012368"/>
    </source>
</evidence>
<name>A0A0N4U0F2_DRAME</name>
<dbReference type="InterPro" id="IPR001192">
    <property type="entry name" value="PI-PLC_fam"/>
</dbReference>
<dbReference type="PROSITE" id="PS50008">
    <property type="entry name" value="PIPLC_Y_DOMAIN"/>
    <property type="match status" value="1"/>
</dbReference>
<dbReference type="STRING" id="318479.A0A0N4U0F2"/>
<evidence type="ECO:0000256" key="3">
    <source>
        <dbReference type="ARBA" id="ARBA00022963"/>
    </source>
</evidence>
<dbReference type="InterPro" id="IPR017946">
    <property type="entry name" value="PLC-like_Pdiesterase_TIM-brl"/>
</dbReference>
<dbReference type="InterPro" id="IPR001711">
    <property type="entry name" value="PLipase_C_Pinositol-sp_Y"/>
</dbReference>
<dbReference type="GO" id="GO:0046488">
    <property type="term" value="P:phosphatidylinositol metabolic process"/>
    <property type="evidence" value="ECO:0007669"/>
    <property type="project" value="TreeGrafter"/>
</dbReference>
<dbReference type="CDD" id="cd08591">
    <property type="entry name" value="PI-PLCc_beta"/>
    <property type="match status" value="1"/>
</dbReference>
<organism evidence="8 10">
    <name type="scientific">Dracunculus medinensis</name>
    <name type="common">Guinea worm</name>
    <dbReference type="NCBI Taxonomy" id="318479"/>
    <lineage>
        <taxon>Eukaryota</taxon>
        <taxon>Metazoa</taxon>
        <taxon>Ecdysozoa</taxon>
        <taxon>Nematoda</taxon>
        <taxon>Chromadorea</taxon>
        <taxon>Rhabditida</taxon>
        <taxon>Spirurina</taxon>
        <taxon>Dracunculoidea</taxon>
        <taxon>Dracunculidae</taxon>
        <taxon>Dracunculus</taxon>
    </lineage>
</organism>
<protein>
    <recommendedName>
        <fullName evidence="1 5">Phosphoinositide phospholipase C</fullName>
        <ecNumber evidence="1 5">3.1.4.11</ecNumber>
    </recommendedName>
</protein>
<reference evidence="7 9" key="2">
    <citation type="submission" date="2018-11" db="EMBL/GenBank/DDBJ databases">
        <authorList>
            <consortium name="Pathogen Informatics"/>
        </authorList>
    </citation>
    <scope>NUCLEOTIDE SEQUENCE [LARGE SCALE GENOMIC DNA]</scope>
</reference>
<dbReference type="GO" id="GO:0051209">
    <property type="term" value="P:release of sequestered calcium ion into cytosol"/>
    <property type="evidence" value="ECO:0007669"/>
    <property type="project" value="TreeGrafter"/>
</dbReference>
<dbReference type="PROSITE" id="PS50007">
    <property type="entry name" value="PIPLC_X_DOMAIN"/>
    <property type="match status" value="1"/>
</dbReference>
<reference evidence="10" key="1">
    <citation type="submission" date="2017-02" db="UniProtKB">
        <authorList>
            <consortium name="WormBaseParasite"/>
        </authorList>
    </citation>
    <scope>IDENTIFICATION</scope>
</reference>
<dbReference type="EC" id="3.1.4.11" evidence="1 5"/>
<keyword evidence="4 5" id="KW-0443">Lipid metabolism</keyword>
<evidence type="ECO:0000313" key="9">
    <source>
        <dbReference type="Proteomes" id="UP000274756"/>
    </source>
</evidence>
<proteinExistence type="predicted"/>
<dbReference type="Pfam" id="PF00387">
    <property type="entry name" value="PI-PLC-Y"/>
    <property type="match status" value="1"/>
</dbReference>
<dbReference type="GO" id="GO:0048015">
    <property type="term" value="P:phosphatidylinositol-mediated signaling"/>
    <property type="evidence" value="ECO:0007669"/>
    <property type="project" value="TreeGrafter"/>
</dbReference>
<dbReference type="WBParaSite" id="DME_0000002801-mRNA-1">
    <property type="protein sequence ID" value="DME_0000002801-mRNA-1"/>
    <property type="gene ID" value="DME_0000002801"/>
</dbReference>
<evidence type="ECO:0000313" key="7">
    <source>
        <dbReference type="EMBL" id="VDN54415.1"/>
    </source>
</evidence>
<dbReference type="EMBL" id="UYYG01001150">
    <property type="protein sequence ID" value="VDN54415.1"/>
    <property type="molecule type" value="Genomic_DNA"/>
</dbReference>
<dbReference type="GO" id="GO:0016042">
    <property type="term" value="P:lipid catabolic process"/>
    <property type="evidence" value="ECO:0007669"/>
    <property type="project" value="UniProtKB-KW"/>
</dbReference>
<dbReference type="AlphaFoldDB" id="A0A0N4U0F2"/>
<evidence type="ECO:0000259" key="6">
    <source>
        <dbReference type="PROSITE" id="PS50008"/>
    </source>
</evidence>
<dbReference type="InterPro" id="IPR000909">
    <property type="entry name" value="PLipase_C_PInositol-sp_X_dom"/>
</dbReference>
<gene>
    <name evidence="7" type="ORF">DME_LOCUS4388</name>
</gene>
<evidence type="ECO:0000256" key="4">
    <source>
        <dbReference type="ARBA" id="ARBA00023098"/>
    </source>
</evidence>
<accession>A0A0N4U0F2</accession>
<keyword evidence="2 5" id="KW-0378">Hydrolase</keyword>
<dbReference type="PANTHER" id="PTHR10336">
    <property type="entry name" value="PHOSPHOINOSITIDE-SPECIFIC PHOSPHOLIPASE C FAMILY PROTEIN"/>
    <property type="match status" value="1"/>
</dbReference>
<evidence type="ECO:0000313" key="8">
    <source>
        <dbReference type="Proteomes" id="UP000038040"/>
    </source>
</evidence>
<dbReference type="SUPFAM" id="SSF51695">
    <property type="entry name" value="PLC-like phosphodiesterases"/>
    <property type="match status" value="1"/>
</dbReference>
<feature type="domain" description="PI-PLC Y-box" evidence="6">
    <location>
        <begin position="195"/>
        <end position="294"/>
    </location>
</feature>
<evidence type="ECO:0000256" key="5">
    <source>
        <dbReference type="RuleBase" id="RU361133"/>
    </source>
</evidence>
<dbReference type="Pfam" id="PF00388">
    <property type="entry name" value="PI-PLC-X"/>
    <property type="match status" value="1"/>
</dbReference>